<evidence type="ECO:0000313" key="3">
    <source>
        <dbReference type="EMBL" id="MDQ0930312.1"/>
    </source>
</evidence>
<sequence>MRRANTRVMAAVVAGLVLAGCAGCGGSAEPEKATRSAAAGDPKADGQPAGRLAELTVPAAYDAGRGWDQELPWVRKGADTAPVAVAPASGTVAYMVADQAEMYTQVRRATTGKVLWTSAPWTPPGTLDDSGGNDPAAIAPASVTAVRAGGREYFVAWAHGMDGKDALHDGKEIIQAVVYAADASGDAVTPLGGVDIPVKVGAAGTPQGGIVVRDGGAGRALVSWNDGYDSHAAAIEVASRKVTTWGPDAGTVVGITGKGPLANPSAGGFGVSGSWSSKDATPEGVAAERSAGFGPEVVNGTAETVTDGKVVASWVPSKGADEDGTEETVRTVHDAVTGKVLLRAECRDRTLTQTFDRDDTVLGDSVLTSVSSNSRYLSYGWMLFDLQKRSVACLAAGAGGDEGRKDMLIDSVRDDGTAYGTVPGSDPRVAVEIPASTGTPKALPTGTEVPAYTPVGAGIFLTWSEGGGILVSGRAER</sequence>
<dbReference type="PROSITE" id="PS51257">
    <property type="entry name" value="PROKAR_LIPOPROTEIN"/>
    <property type="match status" value="1"/>
</dbReference>
<name>A0ABU0REB0_9ACTN</name>
<protein>
    <recommendedName>
        <fullName evidence="5">Lipoprotein</fullName>
    </recommendedName>
</protein>
<evidence type="ECO:0008006" key="5">
    <source>
        <dbReference type="Google" id="ProtNLM"/>
    </source>
</evidence>
<evidence type="ECO:0000313" key="4">
    <source>
        <dbReference type="Proteomes" id="UP001223072"/>
    </source>
</evidence>
<organism evidence="3 4">
    <name type="scientific">Streptomyces turgidiscabies</name>
    <dbReference type="NCBI Taxonomy" id="85558"/>
    <lineage>
        <taxon>Bacteria</taxon>
        <taxon>Bacillati</taxon>
        <taxon>Actinomycetota</taxon>
        <taxon>Actinomycetes</taxon>
        <taxon>Kitasatosporales</taxon>
        <taxon>Streptomycetaceae</taxon>
        <taxon>Streptomyces</taxon>
    </lineage>
</organism>
<reference evidence="3 4" key="1">
    <citation type="submission" date="2023-07" db="EMBL/GenBank/DDBJ databases">
        <title>Comparative genomics of wheat-associated soil bacteria to identify genetic determinants of phenazine resistance.</title>
        <authorList>
            <person name="Mouncey N."/>
        </authorList>
    </citation>
    <scope>NUCLEOTIDE SEQUENCE [LARGE SCALE GENOMIC DNA]</scope>
    <source>
        <strain evidence="3 4">W2I16</strain>
    </source>
</reference>
<proteinExistence type="predicted"/>
<feature type="signal peptide" evidence="2">
    <location>
        <begin position="1"/>
        <end position="19"/>
    </location>
</feature>
<keyword evidence="2" id="KW-0732">Signal</keyword>
<accession>A0ABU0REB0</accession>
<evidence type="ECO:0000256" key="1">
    <source>
        <dbReference type="SAM" id="MobiDB-lite"/>
    </source>
</evidence>
<dbReference type="RefSeq" id="WP_307624600.1">
    <property type="nucleotide sequence ID" value="NZ_JAUSZS010000002.1"/>
</dbReference>
<keyword evidence="4" id="KW-1185">Reference proteome</keyword>
<gene>
    <name evidence="3" type="ORF">QFZ49_000219</name>
</gene>
<feature type="chain" id="PRO_5045919910" description="Lipoprotein" evidence="2">
    <location>
        <begin position="20"/>
        <end position="477"/>
    </location>
</feature>
<dbReference type="Proteomes" id="UP001223072">
    <property type="component" value="Unassembled WGS sequence"/>
</dbReference>
<comment type="caution">
    <text evidence="3">The sequence shown here is derived from an EMBL/GenBank/DDBJ whole genome shotgun (WGS) entry which is preliminary data.</text>
</comment>
<dbReference type="EMBL" id="JAUSZS010000002">
    <property type="protein sequence ID" value="MDQ0930312.1"/>
    <property type="molecule type" value="Genomic_DNA"/>
</dbReference>
<evidence type="ECO:0000256" key="2">
    <source>
        <dbReference type="SAM" id="SignalP"/>
    </source>
</evidence>
<feature type="region of interest" description="Disordered" evidence="1">
    <location>
        <begin position="29"/>
        <end position="50"/>
    </location>
</feature>